<evidence type="ECO:0000256" key="2">
    <source>
        <dbReference type="ARBA" id="ARBA00022475"/>
    </source>
</evidence>
<feature type="signal peptide" evidence="9">
    <location>
        <begin position="1"/>
        <end position="25"/>
    </location>
</feature>
<keyword evidence="2" id="KW-1003">Cell membrane</keyword>
<evidence type="ECO:0000256" key="4">
    <source>
        <dbReference type="ARBA" id="ARBA00022729"/>
    </source>
</evidence>
<reference evidence="11 12" key="1">
    <citation type="submission" date="2017-09" db="EMBL/GenBank/DDBJ databases">
        <title>WGS assembly of Aquilegia coerulea Goldsmith.</title>
        <authorList>
            <person name="Hodges S."/>
            <person name="Kramer E."/>
            <person name="Nordborg M."/>
            <person name="Tomkins J."/>
            <person name="Borevitz J."/>
            <person name="Derieg N."/>
            <person name="Yan J."/>
            <person name="Mihaltcheva S."/>
            <person name="Hayes R.D."/>
            <person name="Rokhsar D."/>
        </authorList>
    </citation>
    <scope>NUCLEOTIDE SEQUENCE [LARGE SCALE GENOMIC DNA]</scope>
    <source>
        <strain evidence="12">cv. Goldsmith</strain>
    </source>
</reference>
<evidence type="ECO:0000313" key="11">
    <source>
        <dbReference type="EMBL" id="PIA60763.1"/>
    </source>
</evidence>
<evidence type="ECO:0000256" key="8">
    <source>
        <dbReference type="SAM" id="MobiDB-lite"/>
    </source>
</evidence>
<dbReference type="Pfam" id="PF07983">
    <property type="entry name" value="X8"/>
    <property type="match status" value="1"/>
</dbReference>
<evidence type="ECO:0000256" key="5">
    <source>
        <dbReference type="ARBA" id="ARBA00023136"/>
    </source>
</evidence>
<gene>
    <name evidence="11" type="ORF">AQUCO_00300345v1</name>
</gene>
<dbReference type="AlphaFoldDB" id="A0A2G5EYA4"/>
<evidence type="ECO:0000256" key="7">
    <source>
        <dbReference type="ARBA" id="ARBA00023180"/>
    </source>
</evidence>
<dbReference type="FunFam" id="1.20.58.1040:FF:000001">
    <property type="entry name" value="Glucan endo-1,3-beta-glucosidase 4"/>
    <property type="match status" value="1"/>
</dbReference>
<feature type="compositionally biased region" description="Low complexity" evidence="8">
    <location>
        <begin position="513"/>
        <end position="549"/>
    </location>
</feature>
<dbReference type="Gene3D" id="1.20.58.1040">
    <property type="match status" value="1"/>
</dbReference>
<dbReference type="InParanoid" id="A0A2G5EYA4"/>
<evidence type="ECO:0000256" key="6">
    <source>
        <dbReference type="ARBA" id="ARBA00023157"/>
    </source>
</evidence>
<keyword evidence="3" id="KW-0336">GPI-anchor</keyword>
<dbReference type="EMBL" id="KZ305020">
    <property type="protein sequence ID" value="PIA60763.1"/>
    <property type="molecule type" value="Genomic_DNA"/>
</dbReference>
<dbReference type="OrthoDB" id="417697at2759"/>
<dbReference type="InterPro" id="IPR012946">
    <property type="entry name" value="X8"/>
</dbReference>
<dbReference type="PANTHER" id="PTHR31044:SF120">
    <property type="entry name" value="CARBOHYDRATE-BINDING X8 DOMAIN SUPERFAMILY PROTEIN"/>
    <property type="match status" value="1"/>
</dbReference>
<proteinExistence type="predicted"/>
<feature type="domain" description="X8" evidence="10">
    <location>
        <begin position="428"/>
        <end position="512"/>
    </location>
</feature>
<keyword evidence="12" id="KW-1185">Reference proteome</keyword>
<dbReference type="PANTHER" id="PTHR31044">
    <property type="entry name" value="BETA-1,3 GLUCANASE"/>
    <property type="match status" value="1"/>
</dbReference>
<dbReference type="GO" id="GO:0098552">
    <property type="term" value="C:side of membrane"/>
    <property type="evidence" value="ECO:0007669"/>
    <property type="project" value="UniProtKB-KW"/>
</dbReference>
<dbReference type="SMART" id="SM00768">
    <property type="entry name" value="X8"/>
    <property type="match status" value="1"/>
</dbReference>
<dbReference type="InterPro" id="IPR044788">
    <property type="entry name" value="X8_dom_prot"/>
</dbReference>
<feature type="chain" id="PRO_5013572824" description="X8 domain-containing protein" evidence="9">
    <location>
        <begin position="26"/>
        <end position="631"/>
    </location>
</feature>
<evidence type="ECO:0000256" key="3">
    <source>
        <dbReference type="ARBA" id="ARBA00022622"/>
    </source>
</evidence>
<accession>A0A2G5EYA4</accession>
<feature type="region of interest" description="Disordered" evidence="8">
    <location>
        <begin position="512"/>
        <end position="604"/>
    </location>
</feature>
<keyword evidence="7" id="KW-0325">Glycoprotein</keyword>
<sequence length="631" mass="66337">MAKGMLNPLLLFIFIFIAFLTVCSSGTEVGFSYDARNIKAISSPLETISFLKKNNVSPSQVKVLLSTLTDTRVLDTLSSSGVLVDLFFNESEVGISRKSSTSVISWLKTHLVSHLPYVNITSIVVSSGSSTPVSQKELLSILATLRSIHSALKSLDLNHKVKVSVSFSLSMLESSERWHAKDVHRVVEFIRKCGSFIMLETEINGALSMGDQFVGLMMKSANTAANLLHYKDVPIVLNVKSSAVPSAIEVAEFSKKMMTYLKSHAHITGRISGFYAQICPMEEAEQKELNREEEEIFHSSHRELITAMKVTVHDNIYPPTTQINSVPTIVTIPATNPVSIAPVIPATNPVTTTPVTIPPTNPVTTPSMVPPLGNQLPPIVTVPMAPPAINNPSAPIGGIPITPPVAIPIVNPVPPPAITNPPTTAGQTWCIAKTGAMNNALQGALDYACGIGGADCSAIQPSGSCYNPNNVQSHASYAFNSYYQKNPAPSSCDFKGTAVLVNANPSTGSCIYPSSSSASTSSPPVTTPLSQSPPVTTPLSQSPPVTTPLSPSPPATTSPSSSAPTTTSPPATTSSSLPPFVLNSSNPDTPTISGLSPPPASSSSVSIATGLQPLFATIILIPVIAAGKLCL</sequence>
<evidence type="ECO:0000259" key="10">
    <source>
        <dbReference type="SMART" id="SM00768"/>
    </source>
</evidence>
<keyword evidence="4 9" id="KW-0732">Signal</keyword>
<keyword evidence="6" id="KW-1015">Disulfide bond</keyword>
<evidence type="ECO:0000256" key="1">
    <source>
        <dbReference type="ARBA" id="ARBA00004609"/>
    </source>
</evidence>
<comment type="subcellular location">
    <subcellularLocation>
        <location evidence="1">Cell membrane</location>
        <topology evidence="1">Lipid-anchor</topology>
        <topology evidence="1">GPI-anchor</topology>
    </subcellularLocation>
</comment>
<evidence type="ECO:0000256" key="9">
    <source>
        <dbReference type="SAM" id="SignalP"/>
    </source>
</evidence>
<name>A0A2G5EYA4_AQUCA</name>
<organism evidence="11 12">
    <name type="scientific">Aquilegia coerulea</name>
    <name type="common">Rocky mountain columbine</name>
    <dbReference type="NCBI Taxonomy" id="218851"/>
    <lineage>
        <taxon>Eukaryota</taxon>
        <taxon>Viridiplantae</taxon>
        <taxon>Streptophyta</taxon>
        <taxon>Embryophyta</taxon>
        <taxon>Tracheophyta</taxon>
        <taxon>Spermatophyta</taxon>
        <taxon>Magnoliopsida</taxon>
        <taxon>Ranunculales</taxon>
        <taxon>Ranunculaceae</taxon>
        <taxon>Thalictroideae</taxon>
        <taxon>Aquilegia</taxon>
    </lineage>
</organism>
<feature type="compositionally biased region" description="Low complexity" evidence="8">
    <location>
        <begin position="557"/>
        <end position="579"/>
    </location>
</feature>
<keyword evidence="3" id="KW-0449">Lipoprotein</keyword>
<dbReference type="GO" id="GO:0009506">
    <property type="term" value="C:plasmodesma"/>
    <property type="evidence" value="ECO:0007669"/>
    <property type="project" value="UniProtKB-ARBA"/>
</dbReference>
<dbReference type="Gene3D" id="3.20.20.80">
    <property type="entry name" value="Glycosidases"/>
    <property type="match status" value="1"/>
</dbReference>
<dbReference type="STRING" id="218851.A0A2G5EYA4"/>
<dbReference type="Proteomes" id="UP000230069">
    <property type="component" value="Unassembled WGS sequence"/>
</dbReference>
<feature type="compositionally biased region" description="Polar residues" evidence="8">
    <location>
        <begin position="582"/>
        <end position="592"/>
    </location>
</feature>
<protein>
    <recommendedName>
        <fullName evidence="10">X8 domain-containing protein</fullName>
    </recommendedName>
</protein>
<keyword evidence="5" id="KW-0472">Membrane</keyword>
<dbReference type="GO" id="GO:0005886">
    <property type="term" value="C:plasma membrane"/>
    <property type="evidence" value="ECO:0007669"/>
    <property type="project" value="UniProtKB-SubCell"/>
</dbReference>
<evidence type="ECO:0000313" key="12">
    <source>
        <dbReference type="Proteomes" id="UP000230069"/>
    </source>
</evidence>